<dbReference type="OrthoDB" id="466056at2"/>
<feature type="transmembrane region" description="Helical" evidence="8">
    <location>
        <begin position="378"/>
        <end position="398"/>
    </location>
</feature>
<dbReference type="EMBL" id="VJOY01000002">
    <property type="protein sequence ID" value="TRX76424.1"/>
    <property type="molecule type" value="Genomic_DNA"/>
</dbReference>
<accession>A0A553H3Y6</accession>
<evidence type="ECO:0000256" key="5">
    <source>
        <dbReference type="ARBA" id="ARBA00022692"/>
    </source>
</evidence>
<feature type="transmembrane region" description="Helical" evidence="8">
    <location>
        <begin position="76"/>
        <end position="104"/>
    </location>
</feature>
<evidence type="ECO:0000256" key="7">
    <source>
        <dbReference type="ARBA" id="ARBA00023136"/>
    </source>
</evidence>
<feature type="transmembrane region" description="Helical" evidence="8">
    <location>
        <begin position="404"/>
        <end position="423"/>
    </location>
</feature>
<feature type="transmembrane region" description="Helical" evidence="8">
    <location>
        <begin position="167"/>
        <end position="200"/>
    </location>
</feature>
<keyword evidence="4" id="KW-0808">Transferase</keyword>
<dbReference type="AlphaFoldDB" id="A0A553H3Y6"/>
<keyword evidence="5 8" id="KW-0812">Transmembrane</keyword>
<evidence type="ECO:0000256" key="2">
    <source>
        <dbReference type="ARBA" id="ARBA00022475"/>
    </source>
</evidence>
<dbReference type="GO" id="GO:0016763">
    <property type="term" value="F:pentosyltransferase activity"/>
    <property type="evidence" value="ECO:0007669"/>
    <property type="project" value="TreeGrafter"/>
</dbReference>
<dbReference type="PANTHER" id="PTHR33908:SF11">
    <property type="entry name" value="MEMBRANE PROTEIN"/>
    <property type="match status" value="1"/>
</dbReference>
<feature type="transmembrane region" description="Helical" evidence="8">
    <location>
        <begin position="212"/>
        <end position="230"/>
    </location>
</feature>
<dbReference type="PANTHER" id="PTHR33908">
    <property type="entry name" value="MANNOSYLTRANSFERASE YKCB-RELATED"/>
    <property type="match status" value="1"/>
</dbReference>
<evidence type="ECO:0000313" key="9">
    <source>
        <dbReference type="EMBL" id="TRX76424.1"/>
    </source>
</evidence>
<evidence type="ECO:0000256" key="3">
    <source>
        <dbReference type="ARBA" id="ARBA00022676"/>
    </source>
</evidence>
<evidence type="ECO:0000313" key="10">
    <source>
        <dbReference type="Proteomes" id="UP000315235"/>
    </source>
</evidence>
<name>A0A553H3Y6_9PSED</name>
<sequence>MNARFLATLRSRPVALLLGLWLPLLVQQLHYRLSSFAHLLAFDTQITYLPLARRVLDDAGGLFADPAHLVVAPGSYLYLALFGADNALAVQGNLVLSGLLLLLAFDTLRRVAGFAAGAAVAWLLALGPLLPEVLVPALSEPLQLFCIGVWLWCSALLFERPHRRWPVLLGGLALLLSILTRATYVYWIVAALGACLLLAWRGTPPLRQVATRWLVLHLIAGTGTLAYIGYNKVTFDLPMVATGSGAALYFGSNPAVAGYEPPYYNLLHDHFLILDKTYHLSLEGDRRLNRAAKAALADLPAPVLADLLLQKAGATLFFSQATLSRKPFNARTWHVLLITLAGVGLWRYRREPVLWLLGCVAAYQLAIMSLVMHSARYAVGALELPLTLLAGFGIAGLWQMLRQWRVLAGVAGVLLLGAVAGALHQRYSRPLMPDLSHVPHQRVAVANPGQLQLEGLDGNPFLGDGARTLAQDASIRWNTLEFPLLGGFPVVRVEAKDFDPDCDYIQFDYLRPDGQVRGSRLRLNHMAPPQLISTGTLQLDALIPQGGDLRLRFRCPVGTRLKLDNLEIHYITRSQRYRQQIDGQP</sequence>
<dbReference type="GO" id="GO:0009103">
    <property type="term" value="P:lipopolysaccharide biosynthetic process"/>
    <property type="evidence" value="ECO:0007669"/>
    <property type="project" value="UniProtKB-ARBA"/>
</dbReference>
<keyword evidence="2" id="KW-1003">Cell membrane</keyword>
<proteinExistence type="predicted"/>
<evidence type="ECO:0008006" key="11">
    <source>
        <dbReference type="Google" id="ProtNLM"/>
    </source>
</evidence>
<keyword evidence="10" id="KW-1185">Reference proteome</keyword>
<evidence type="ECO:0000256" key="1">
    <source>
        <dbReference type="ARBA" id="ARBA00004651"/>
    </source>
</evidence>
<dbReference type="RefSeq" id="WP_143487052.1">
    <property type="nucleotide sequence ID" value="NZ_VJOY01000002.1"/>
</dbReference>
<feature type="transmembrane region" description="Helical" evidence="8">
    <location>
        <begin position="328"/>
        <end position="346"/>
    </location>
</feature>
<dbReference type="InterPro" id="IPR050297">
    <property type="entry name" value="LipidA_mod_glycosyltrf_83"/>
</dbReference>
<comment type="caution">
    <text evidence="9">The sequence shown here is derived from an EMBL/GenBank/DDBJ whole genome shotgun (WGS) entry which is preliminary data.</text>
</comment>
<evidence type="ECO:0000256" key="4">
    <source>
        <dbReference type="ARBA" id="ARBA00022679"/>
    </source>
</evidence>
<protein>
    <recommendedName>
        <fullName evidence="11">Glycosyltransferase RgtA/B/C/D-like domain-containing protein</fullName>
    </recommendedName>
</protein>
<comment type="subcellular location">
    <subcellularLocation>
        <location evidence="1">Cell membrane</location>
        <topology evidence="1">Multi-pass membrane protein</topology>
    </subcellularLocation>
</comment>
<evidence type="ECO:0000256" key="6">
    <source>
        <dbReference type="ARBA" id="ARBA00022989"/>
    </source>
</evidence>
<feature type="transmembrane region" description="Helical" evidence="8">
    <location>
        <begin position="111"/>
        <end position="130"/>
    </location>
</feature>
<evidence type="ECO:0000256" key="8">
    <source>
        <dbReference type="SAM" id="Phobius"/>
    </source>
</evidence>
<keyword evidence="6 8" id="KW-1133">Transmembrane helix</keyword>
<keyword evidence="3" id="KW-0328">Glycosyltransferase</keyword>
<reference evidence="9 10" key="1">
    <citation type="submission" date="2019-07" db="EMBL/GenBank/DDBJ databases">
        <title>Pseudomonas mangiferae sp. nov., isolated from bark of mango tree in Thailand.</title>
        <authorList>
            <person name="Srisuk N."/>
            <person name="Anurat P."/>
        </authorList>
    </citation>
    <scope>NUCLEOTIDE SEQUENCE [LARGE SCALE GENOMIC DNA]</scope>
    <source>
        <strain evidence="9 10">DMKU_BBB3-04</strain>
    </source>
</reference>
<dbReference type="Proteomes" id="UP000315235">
    <property type="component" value="Unassembled WGS sequence"/>
</dbReference>
<dbReference type="GO" id="GO:0005886">
    <property type="term" value="C:plasma membrane"/>
    <property type="evidence" value="ECO:0007669"/>
    <property type="project" value="UniProtKB-SubCell"/>
</dbReference>
<organism evidence="9 10">
    <name type="scientific">Pseudomonas mangiferae</name>
    <dbReference type="NCBI Taxonomy" id="2593654"/>
    <lineage>
        <taxon>Bacteria</taxon>
        <taxon>Pseudomonadati</taxon>
        <taxon>Pseudomonadota</taxon>
        <taxon>Gammaproteobacteria</taxon>
        <taxon>Pseudomonadales</taxon>
        <taxon>Pseudomonadaceae</taxon>
        <taxon>Pseudomonas</taxon>
    </lineage>
</organism>
<gene>
    <name evidence="9" type="ORF">FM069_04355</name>
</gene>
<keyword evidence="7 8" id="KW-0472">Membrane</keyword>
<feature type="transmembrane region" description="Helical" evidence="8">
    <location>
        <begin position="352"/>
        <end position="371"/>
    </location>
</feature>